<dbReference type="EMBL" id="CP046909">
    <property type="protein sequence ID" value="QGZ54292.1"/>
    <property type="molecule type" value="Genomic_DNA"/>
</dbReference>
<dbReference type="KEGG" id="pacp:FAZ97_04820"/>
<dbReference type="OrthoDB" id="9135589at2"/>
<feature type="region of interest" description="Disordered" evidence="1">
    <location>
        <begin position="1"/>
        <end position="22"/>
    </location>
</feature>
<evidence type="ECO:0000313" key="2">
    <source>
        <dbReference type="EMBL" id="QGZ54292.1"/>
    </source>
</evidence>
<reference evidence="2 3" key="1">
    <citation type="submission" date="2019-12" db="EMBL/GenBank/DDBJ databases">
        <title>Paraburkholderia acidiphila 7Q-K02 sp. nov and Paraburkholderia acidisoli DHF22 sp. nov., two strains isolated from forest soil.</title>
        <authorList>
            <person name="Gao Z."/>
            <person name="Qiu L."/>
        </authorList>
    </citation>
    <scope>NUCLEOTIDE SEQUENCE [LARGE SCALE GENOMIC DNA]</scope>
    <source>
        <strain evidence="2 3">7Q-K02</strain>
    </source>
</reference>
<dbReference type="Proteomes" id="UP000434209">
    <property type="component" value="Chromosome 1"/>
</dbReference>
<gene>
    <name evidence="2" type="ORF">FAZ97_04820</name>
</gene>
<dbReference type="AlphaFoldDB" id="A0A7Z2J785"/>
<name>A0A7Z2J785_9BURK</name>
<evidence type="ECO:0000256" key="1">
    <source>
        <dbReference type="SAM" id="MobiDB-lite"/>
    </source>
</evidence>
<protein>
    <submittedName>
        <fullName evidence="2">Uncharacterized protein</fullName>
    </submittedName>
</protein>
<accession>A0A7Z2J785</accession>
<dbReference type="RefSeq" id="WP_158757425.1">
    <property type="nucleotide sequence ID" value="NZ_CP046909.1"/>
</dbReference>
<evidence type="ECO:0000313" key="3">
    <source>
        <dbReference type="Proteomes" id="UP000434209"/>
    </source>
</evidence>
<keyword evidence="3" id="KW-1185">Reference proteome</keyword>
<proteinExistence type="predicted"/>
<organism evidence="2 3">
    <name type="scientific">Paraburkholderia acidiphila</name>
    <dbReference type="NCBI Taxonomy" id="2571747"/>
    <lineage>
        <taxon>Bacteria</taxon>
        <taxon>Pseudomonadati</taxon>
        <taxon>Pseudomonadota</taxon>
        <taxon>Betaproteobacteria</taxon>
        <taxon>Burkholderiales</taxon>
        <taxon>Burkholderiaceae</taxon>
        <taxon>Paraburkholderia</taxon>
    </lineage>
</organism>
<sequence length="121" mass="13287">MSRKALARPEQTLTPPLRKGDRVRNSCATRVGVAVRVYPNGSAAVRWDDAPLKPGRLVHERVPRELLAAHEPLELNGHIRFVCMRALREAAMAPTVYDALDVAGEALRQLSGLPREGGHHA</sequence>